<reference evidence="1" key="1">
    <citation type="submission" date="2014-11" db="EMBL/GenBank/DDBJ databases">
        <authorList>
            <person name="Amaro Gonzalez C."/>
        </authorList>
    </citation>
    <scope>NUCLEOTIDE SEQUENCE</scope>
</reference>
<name>A0A0E9U425_ANGAN</name>
<sequence length="31" mass="3387">MINDSKSNNLHAPCRRQISQVSLSGDIVMAT</sequence>
<proteinExistence type="predicted"/>
<protein>
    <submittedName>
        <fullName evidence="1">Uncharacterized protein</fullName>
    </submittedName>
</protein>
<accession>A0A0E9U425</accession>
<dbReference type="AlphaFoldDB" id="A0A0E9U425"/>
<dbReference type="EMBL" id="GBXM01048667">
    <property type="protein sequence ID" value="JAH59910.1"/>
    <property type="molecule type" value="Transcribed_RNA"/>
</dbReference>
<organism evidence="1">
    <name type="scientific">Anguilla anguilla</name>
    <name type="common">European freshwater eel</name>
    <name type="synonym">Muraena anguilla</name>
    <dbReference type="NCBI Taxonomy" id="7936"/>
    <lineage>
        <taxon>Eukaryota</taxon>
        <taxon>Metazoa</taxon>
        <taxon>Chordata</taxon>
        <taxon>Craniata</taxon>
        <taxon>Vertebrata</taxon>
        <taxon>Euteleostomi</taxon>
        <taxon>Actinopterygii</taxon>
        <taxon>Neopterygii</taxon>
        <taxon>Teleostei</taxon>
        <taxon>Anguilliformes</taxon>
        <taxon>Anguillidae</taxon>
        <taxon>Anguilla</taxon>
    </lineage>
</organism>
<reference evidence="1" key="2">
    <citation type="journal article" date="2015" name="Fish Shellfish Immunol.">
        <title>Early steps in the European eel (Anguilla anguilla)-Vibrio vulnificus interaction in the gills: Role of the RtxA13 toxin.</title>
        <authorList>
            <person name="Callol A."/>
            <person name="Pajuelo D."/>
            <person name="Ebbesson L."/>
            <person name="Teles M."/>
            <person name="MacKenzie S."/>
            <person name="Amaro C."/>
        </authorList>
    </citation>
    <scope>NUCLEOTIDE SEQUENCE</scope>
</reference>
<evidence type="ECO:0000313" key="1">
    <source>
        <dbReference type="EMBL" id="JAH59910.1"/>
    </source>
</evidence>